<dbReference type="EMBL" id="VJMF01000014">
    <property type="protein sequence ID" value="TRL37172.1"/>
    <property type="molecule type" value="Genomic_DNA"/>
</dbReference>
<reference evidence="1 2" key="1">
    <citation type="submission" date="2019-07" db="EMBL/GenBank/DDBJ databases">
        <title>Ln-dependent methylotrophs.</title>
        <authorList>
            <person name="Tani A."/>
        </authorList>
    </citation>
    <scope>NUCLEOTIDE SEQUENCE [LARGE SCALE GENOMIC DNA]</scope>
    <source>
        <strain evidence="1 2">SM89A</strain>
    </source>
</reference>
<dbReference type="AlphaFoldDB" id="A0A549T5P6"/>
<accession>A0A549T5P6</accession>
<comment type="caution">
    <text evidence="1">The sequence shown here is derived from an EMBL/GenBank/DDBJ whole genome shotgun (WGS) entry which is preliminary data.</text>
</comment>
<name>A0A549T5P6_METSR</name>
<dbReference type="RefSeq" id="WP_142861787.1">
    <property type="nucleotide sequence ID" value="NZ_VJMF01000014.1"/>
</dbReference>
<evidence type="ECO:0000313" key="2">
    <source>
        <dbReference type="Proteomes" id="UP000316781"/>
    </source>
</evidence>
<evidence type="ECO:0000313" key="1">
    <source>
        <dbReference type="EMBL" id="TRL37172.1"/>
    </source>
</evidence>
<protein>
    <submittedName>
        <fullName evidence="1">Uncharacterized protein</fullName>
    </submittedName>
</protein>
<sequence length="302" mass="33771">MDQHVMAFIASSVEDWPYNRATVAELWRHHLAAGLPNRHFVTEFTSGKRERFFQRLWEMLLARHLCAQGHILKSPDNGPDFRFEHDGRVVWVEAISPEPRGLPSDWMQMPPPNTYRVSTVPHDEIALRWTAAFKEKFEKLKAYRSKGIVGNDDAYVIAIHGGQLGLIPLDCGVSRLPLALETVFPVGPLAIPFDRVTQKLGQAEVSLRFDIAKANGSTVPTTSFVDQTHAGVSAVIGFSRDHAIAPELSLHVVHNPFARVRVPFGVLGRSVEEWYGEPVGTEGVEIDLRKYEKPPESPVENG</sequence>
<dbReference type="Proteomes" id="UP000316781">
    <property type="component" value="Unassembled WGS sequence"/>
</dbReference>
<organism evidence="1 2">
    <name type="scientific">Methylosinus sporium</name>
    <dbReference type="NCBI Taxonomy" id="428"/>
    <lineage>
        <taxon>Bacteria</taxon>
        <taxon>Pseudomonadati</taxon>
        <taxon>Pseudomonadota</taxon>
        <taxon>Alphaproteobacteria</taxon>
        <taxon>Hyphomicrobiales</taxon>
        <taxon>Methylocystaceae</taxon>
        <taxon>Methylosinus</taxon>
    </lineage>
</organism>
<gene>
    <name evidence="1" type="ORF">FM996_03050</name>
</gene>
<proteinExistence type="predicted"/>